<keyword evidence="2" id="KW-1185">Reference proteome</keyword>
<comment type="caution">
    <text evidence="1">The sequence shown here is derived from an EMBL/GenBank/DDBJ whole genome shotgun (WGS) entry which is preliminary data.</text>
</comment>
<protein>
    <submittedName>
        <fullName evidence="1">Uncharacterized protein</fullName>
    </submittedName>
</protein>
<organism evidence="1 2">
    <name type="scientific">Candolleomyces eurysporus</name>
    <dbReference type="NCBI Taxonomy" id="2828524"/>
    <lineage>
        <taxon>Eukaryota</taxon>
        <taxon>Fungi</taxon>
        <taxon>Dikarya</taxon>
        <taxon>Basidiomycota</taxon>
        <taxon>Agaricomycotina</taxon>
        <taxon>Agaricomycetes</taxon>
        <taxon>Agaricomycetidae</taxon>
        <taxon>Agaricales</taxon>
        <taxon>Agaricineae</taxon>
        <taxon>Psathyrellaceae</taxon>
        <taxon>Candolleomyces</taxon>
    </lineage>
</organism>
<sequence length="53" mass="5932">MMDSDSMLFNPAAMDFSSVVGEFEFGDIVDFERDFGKWFNGPDDDLASGLVMK</sequence>
<feature type="non-terminal residue" evidence="1">
    <location>
        <position position="53"/>
    </location>
</feature>
<dbReference type="OrthoDB" id="5600002at2759"/>
<evidence type="ECO:0000313" key="1">
    <source>
        <dbReference type="EMBL" id="KAJ2936964.1"/>
    </source>
</evidence>
<dbReference type="Proteomes" id="UP001140091">
    <property type="component" value="Unassembled WGS sequence"/>
</dbReference>
<name>A0A9W8JMU7_9AGAR</name>
<accession>A0A9W8JMU7</accession>
<evidence type="ECO:0000313" key="2">
    <source>
        <dbReference type="Proteomes" id="UP001140091"/>
    </source>
</evidence>
<proteinExistence type="predicted"/>
<dbReference type="AlphaFoldDB" id="A0A9W8JMU7"/>
<dbReference type="EMBL" id="JANBPK010000008">
    <property type="protein sequence ID" value="KAJ2936964.1"/>
    <property type="molecule type" value="Genomic_DNA"/>
</dbReference>
<gene>
    <name evidence="1" type="ORF">H1R20_g127</name>
</gene>
<reference evidence="1" key="1">
    <citation type="submission" date="2022-06" db="EMBL/GenBank/DDBJ databases">
        <title>Genome Sequence of Candolleomyces eurysporus.</title>
        <authorList>
            <person name="Buettner E."/>
        </authorList>
    </citation>
    <scope>NUCLEOTIDE SEQUENCE</scope>
    <source>
        <strain evidence="1">VTCC 930004</strain>
    </source>
</reference>